<evidence type="ECO:0000256" key="1">
    <source>
        <dbReference type="SAM" id="MobiDB-lite"/>
    </source>
</evidence>
<feature type="region of interest" description="Disordered" evidence="1">
    <location>
        <begin position="382"/>
        <end position="401"/>
    </location>
</feature>
<name>A0A7X0D567_9ACTN</name>
<dbReference type="Proteomes" id="UP000546642">
    <property type="component" value="Unassembled WGS sequence"/>
</dbReference>
<dbReference type="EMBL" id="JACHDS010000001">
    <property type="protein sequence ID" value="MBB6172067.1"/>
    <property type="molecule type" value="Genomic_DNA"/>
</dbReference>
<organism evidence="2 3">
    <name type="scientific">Nocardiopsis mwathae</name>
    <dbReference type="NCBI Taxonomy" id="1472723"/>
    <lineage>
        <taxon>Bacteria</taxon>
        <taxon>Bacillati</taxon>
        <taxon>Actinomycetota</taxon>
        <taxon>Actinomycetes</taxon>
        <taxon>Streptosporangiales</taxon>
        <taxon>Nocardiopsidaceae</taxon>
        <taxon>Nocardiopsis</taxon>
    </lineage>
</organism>
<sequence length="401" mass="43309">MTSRTSTFEAAADRSETEFGNLCDQARDLAESGHLKRAAQLYTQVLDGDSHHHRPMAALGLAVVRHTLGDIGTAREAARIAVDTGHPEYAPRAAYHLALSYEEEDAAEQAEEAWHDVLAAGNDRYTPAAHYGLARIAEGRGDPETAAGHWGRVLDGPDRGLAAQAAHDYGERLLARGDVDMAAEVIRHGLAAEDHPALRLLLGAVHVERAIGEFGAVVDASRDDEAATGEPGTAAAAVELLARLLAVRGDTEAAERAWETGLTHRDAATAADVRARLRRGFLDPHADTAAEESADRAAAGDTVAWWDPYLEAAVAQGSTPMLAGELFYAVDRMYSRLAMPLVDDETRAAALRRTLQETVRSPGEYVWGRSLHDDFRERLRRAAGSDTDVLPEGWPDHADRD</sequence>
<proteinExistence type="predicted"/>
<dbReference type="SUPFAM" id="SSF48452">
    <property type="entry name" value="TPR-like"/>
    <property type="match status" value="1"/>
</dbReference>
<comment type="caution">
    <text evidence="2">The sequence shown here is derived from an EMBL/GenBank/DDBJ whole genome shotgun (WGS) entry which is preliminary data.</text>
</comment>
<gene>
    <name evidence="2" type="ORF">HNR23_002127</name>
</gene>
<evidence type="ECO:0000313" key="3">
    <source>
        <dbReference type="Proteomes" id="UP000546642"/>
    </source>
</evidence>
<dbReference type="AlphaFoldDB" id="A0A7X0D567"/>
<dbReference type="InterPro" id="IPR011990">
    <property type="entry name" value="TPR-like_helical_dom_sf"/>
</dbReference>
<reference evidence="2 3" key="1">
    <citation type="submission" date="2020-08" db="EMBL/GenBank/DDBJ databases">
        <title>Sequencing the genomes of 1000 actinobacteria strains.</title>
        <authorList>
            <person name="Klenk H.-P."/>
        </authorList>
    </citation>
    <scope>NUCLEOTIDE SEQUENCE [LARGE SCALE GENOMIC DNA]</scope>
    <source>
        <strain evidence="2 3">DSM 46659</strain>
    </source>
</reference>
<keyword evidence="3" id="KW-1185">Reference proteome</keyword>
<accession>A0A7X0D567</accession>
<protein>
    <submittedName>
        <fullName evidence="2">Tetratricopeptide (TPR) repeat protein</fullName>
    </submittedName>
</protein>
<dbReference type="Gene3D" id="1.25.40.10">
    <property type="entry name" value="Tetratricopeptide repeat domain"/>
    <property type="match status" value="1"/>
</dbReference>
<evidence type="ECO:0000313" key="2">
    <source>
        <dbReference type="EMBL" id="MBB6172067.1"/>
    </source>
</evidence>